<organism evidence="1 2">
    <name type="scientific">Ambrosiozyma monospora</name>
    <name type="common">Yeast</name>
    <name type="synonym">Endomycopsis monosporus</name>
    <dbReference type="NCBI Taxonomy" id="43982"/>
    <lineage>
        <taxon>Eukaryota</taxon>
        <taxon>Fungi</taxon>
        <taxon>Dikarya</taxon>
        <taxon>Ascomycota</taxon>
        <taxon>Saccharomycotina</taxon>
        <taxon>Pichiomycetes</taxon>
        <taxon>Pichiales</taxon>
        <taxon>Pichiaceae</taxon>
        <taxon>Ambrosiozyma</taxon>
    </lineage>
</organism>
<keyword evidence="2" id="KW-1185">Reference proteome</keyword>
<name>A0ACB5SZB0_AMBMO</name>
<dbReference type="EMBL" id="BSXS01001822">
    <property type="protein sequence ID" value="GME77357.1"/>
    <property type="molecule type" value="Genomic_DNA"/>
</dbReference>
<reference evidence="1" key="1">
    <citation type="submission" date="2023-04" db="EMBL/GenBank/DDBJ databases">
        <title>Ambrosiozyma monospora NBRC 10751.</title>
        <authorList>
            <person name="Ichikawa N."/>
            <person name="Sato H."/>
            <person name="Tonouchi N."/>
        </authorList>
    </citation>
    <scope>NUCLEOTIDE SEQUENCE</scope>
    <source>
        <strain evidence="1">NBRC 10751</strain>
    </source>
</reference>
<sequence length="597" mass="67303">MPYLITISVILITLLVLSLPYIKSNLSDIDPEALQNQASISPTRKPNESAIYRSVDVPHGVALNTGLRIRHGGYKVRDGCLKDVWLGCLQTVLANRKSLKSEKNQKELKKLKANQKNRKTNPGIMKVDDGSRAETERLKALEFETKASGTKFRIGDSSFTVLQLNWIMKQLSQVLSKSESEDKNEKFGLFTDFSDLNSLIVLLTFFFWYDGSIVNLTHLPKPDSDLKIGTIFVDFNQYLKVSNAKLNGVKRIVVFEAPVEETPEKVDDESDEEETKPEEPEPITLAKIEGVEIVWFSDFFKYDKVKELESFDYDQSLTDDSQFNNQPYSEINSKGEEIRFFQRNFVSSIASQLMSINSNFSWNQGDKVLIGVSNTKQSKNNLVSKTLCGVLACVREIELIDESELTLKKLVANGGLYASVISFGDKSLKHLLFTTKRASISRILINRAASFNSTGIFTSFAQLAPFNLKLIYSTDSGEISSRQYNILRTILGSRVIKEKLSDASMGAILKTNVYDYRVLNKEKFDGFKVRLLGVASDSIELKLKKKSEDDATGELYGRGFNLGKVTAADSVDDEYWMKLDVHGKFGNDGCFYQYIYE</sequence>
<evidence type="ECO:0000313" key="2">
    <source>
        <dbReference type="Proteomes" id="UP001165064"/>
    </source>
</evidence>
<protein>
    <submittedName>
        <fullName evidence="1">Unnamed protein product</fullName>
    </submittedName>
</protein>
<gene>
    <name evidence="1" type="ORF">Amon02_000300100</name>
</gene>
<comment type="caution">
    <text evidence="1">The sequence shown here is derived from an EMBL/GenBank/DDBJ whole genome shotgun (WGS) entry which is preliminary data.</text>
</comment>
<evidence type="ECO:0000313" key="1">
    <source>
        <dbReference type="EMBL" id="GME77357.1"/>
    </source>
</evidence>
<proteinExistence type="predicted"/>
<dbReference type="Proteomes" id="UP001165064">
    <property type="component" value="Unassembled WGS sequence"/>
</dbReference>
<accession>A0ACB5SZB0</accession>